<evidence type="ECO:0000313" key="1">
    <source>
        <dbReference type="EMBL" id="TDP81233.1"/>
    </source>
</evidence>
<reference evidence="1 2" key="1">
    <citation type="submission" date="2019-03" db="EMBL/GenBank/DDBJ databases">
        <title>Genomic Encyclopedia of Type Strains, Phase IV (KMG-IV): sequencing the most valuable type-strain genomes for metagenomic binning, comparative biology and taxonomic classification.</title>
        <authorList>
            <person name="Goeker M."/>
        </authorList>
    </citation>
    <scope>NUCLEOTIDE SEQUENCE [LARGE SCALE GENOMIC DNA]</scope>
    <source>
        <strain evidence="1 2">DSM 11901</strain>
    </source>
</reference>
<dbReference type="OrthoDB" id="9152494at2"/>
<comment type="caution">
    <text evidence="1">The sequence shown here is derived from an EMBL/GenBank/DDBJ whole genome shotgun (WGS) entry which is preliminary data.</text>
</comment>
<proteinExistence type="predicted"/>
<protein>
    <submittedName>
        <fullName evidence="1">Uncharacterized protein</fullName>
    </submittedName>
</protein>
<accession>A0A4R6R5Q6</accession>
<dbReference type="Proteomes" id="UP000294593">
    <property type="component" value="Unassembled WGS sequence"/>
</dbReference>
<sequence length="188" mass="19612">MPARYAKTALGRSEIQSRTHALSRTARTLLLILDPTRTGEVWVGMVQGATPADLLALIDAGLVAPVDEALQVPAVPMASSAPSAASASPDTEPFAATQADPDAELAAGRAAGVPATSFTSLSYSELNTRLNALVKAHLGLIKGYRFTLDIERAADVIELQRVAMRLVAEVEAARGAAAVTEVRRALGL</sequence>
<organism evidence="1 2">
    <name type="scientific">Aquabacterium commune</name>
    <dbReference type="NCBI Taxonomy" id="70586"/>
    <lineage>
        <taxon>Bacteria</taxon>
        <taxon>Pseudomonadati</taxon>
        <taxon>Pseudomonadota</taxon>
        <taxon>Betaproteobacteria</taxon>
        <taxon>Burkholderiales</taxon>
        <taxon>Aquabacterium</taxon>
    </lineage>
</organism>
<dbReference type="RefSeq" id="WP_133610120.1">
    <property type="nucleotide sequence ID" value="NZ_SNXW01000008.1"/>
</dbReference>
<gene>
    <name evidence="1" type="ORF">EV672_10818</name>
</gene>
<keyword evidence="2" id="KW-1185">Reference proteome</keyword>
<dbReference type="EMBL" id="SNXW01000008">
    <property type="protein sequence ID" value="TDP81233.1"/>
    <property type="molecule type" value="Genomic_DNA"/>
</dbReference>
<evidence type="ECO:0000313" key="2">
    <source>
        <dbReference type="Proteomes" id="UP000294593"/>
    </source>
</evidence>
<dbReference type="AlphaFoldDB" id="A0A4R6R5Q6"/>
<name>A0A4R6R5Q6_9BURK</name>